<comment type="caution">
    <text evidence="12">The sequence shown here is derived from an EMBL/GenBank/DDBJ whole genome shotgun (WGS) entry which is preliminary data.</text>
</comment>
<keyword evidence="13" id="KW-1185">Reference proteome</keyword>
<keyword evidence="4" id="KW-0067">ATP-binding</keyword>
<gene>
    <name evidence="12" type="ORF">GCM10022409_48810</name>
</gene>
<reference evidence="13" key="1">
    <citation type="journal article" date="2019" name="Int. J. Syst. Evol. Microbiol.">
        <title>The Global Catalogue of Microorganisms (GCM) 10K type strain sequencing project: providing services to taxonomists for standard genome sequencing and annotation.</title>
        <authorList>
            <consortium name="The Broad Institute Genomics Platform"/>
            <consortium name="The Broad Institute Genome Sequencing Center for Infectious Disease"/>
            <person name="Wu L."/>
            <person name="Ma J."/>
        </authorList>
    </citation>
    <scope>NUCLEOTIDE SEQUENCE [LARGE SCALE GENOMIC DNA]</scope>
    <source>
        <strain evidence="13">JCM 17225</strain>
    </source>
</reference>
<evidence type="ECO:0000256" key="7">
    <source>
        <dbReference type="NCBIfam" id="TIGR01234"/>
    </source>
</evidence>
<dbReference type="Pfam" id="PF02782">
    <property type="entry name" value="FGGY_C"/>
    <property type="match status" value="1"/>
</dbReference>
<accession>A0ABP7UYU1</accession>
<dbReference type="PANTHER" id="PTHR43435:SF4">
    <property type="entry name" value="FGGY CARBOHYDRATE KINASE DOMAIN-CONTAINING PROTEIN"/>
    <property type="match status" value="1"/>
</dbReference>
<dbReference type="InterPro" id="IPR043129">
    <property type="entry name" value="ATPase_NBD"/>
</dbReference>
<comment type="catalytic activity">
    <reaction evidence="8">
        <text>L-ribulose + ATP = L-ribulose 5-phosphate + ADP + H(+)</text>
        <dbReference type="Rhea" id="RHEA:22072"/>
        <dbReference type="ChEBI" id="CHEBI:15378"/>
        <dbReference type="ChEBI" id="CHEBI:16880"/>
        <dbReference type="ChEBI" id="CHEBI:30616"/>
        <dbReference type="ChEBI" id="CHEBI:58226"/>
        <dbReference type="ChEBI" id="CHEBI:456216"/>
        <dbReference type="EC" id="2.7.1.16"/>
    </reaction>
</comment>
<dbReference type="CDD" id="cd07781">
    <property type="entry name" value="ASKHA_NBD_FGGY_L-RBK"/>
    <property type="match status" value="1"/>
</dbReference>
<feature type="domain" description="Carbohydrate kinase FGGY C-terminal" evidence="11">
    <location>
        <begin position="303"/>
        <end position="519"/>
    </location>
</feature>
<dbReference type="InterPro" id="IPR000577">
    <property type="entry name" value="Carb_kinase_FGGY"/>
</dbReference>
<evidence type="ECO:0000259" key="10">
    <source>
        <dbReference type="Pfam" id="PF00370"/>
    </source>
</evidence>
<dbReference type="InterPro" id="IPR005929">
    <property type="entry name" value="Ribulokinase"/>
</dbReference>
<evidence type="ECO:0000313" key="12">
    <source>
        <dbReference type="EMBL" id="GAA4055769.1"/>
    </source>
</evidence>
<dbReference type="Pfam" id="PF00370">
    <property type="entry name" value="FGGY_N"/>
    <property type="match status" value="1"/>
</dbReference>
<dbReference type="PIRSF" id="PIRSF000538">
    <property type="entry name" value="GlpK"/>
    <property type="match status" value="1"/>
</dbReference>
<evidence type="ECO:0000259" key="11">
    <source>
        <dbReference type="Pfam" id="PF02782"/>
    </source>
</evidence>
<sequence length="593" mass="64052">MTVLFILNYLITNVQEQTTAYVIGIDYGTDSVRALLVNARTGAEIAQAVHYYPRWKAGRYCHAAKNQFRQHPLDHIEGLEATVRQVAQQVPAAQIVGLAVDTTGSTPGPVNAEGVALGLLPEFAENPNALFVLWKDHTALAEAAEINHKARTWGGEDYTRFAGGIYSSEWFWAKIMHILREDEAVAAAAYSWMEHCDWLTLLLTGGDLASFRRSRCAAGHKAMWHESWGGLPPEQFLTHLEPQLAGLHNRLFTETYTADQVAGHLSEEWAQRLGLTTDTVVAVGSFDAHAGAVAGEIEAYSMVKVMGTSTCDIVVAPTAEVGDHLVAGICGQVDGSVIPGMLGLEAGQSAFGDLLAWFRNIVEWPLHHVLSHSKVLTPELQAALREEMSDALLVQLSDAAVAIDPEESAVLALDWVNGRRTPDANQALKGALMNLTMGTNAPQIFRALVEAICYGSKQIVERFESEGIPIKQVIGIGGVAKKSRFVMQTLADVLDRPIKIAVSEQAPALGSAIYAAVAAGIQPDVTTAQKAMGSGFAETYTPNPARVADYAARYAQYQAFGQFVEKATVGHELGTSGKEEHHAELVEASLPQH</sequence>
<evidence type="ECO:0000256" key="9">
    <source>
        <dbReference type="SAM" id="MobiDB-lite"/>
    </source>
</evidence>
<dbReference type="InterPro" id="IPR018484">
    <property type="entry name" value="FGGY_N"/>
</dbReference>
<comment type="similarity">
    <text evidence="8">Belongs to the ribulokinase family.</text>
</comment>
<keyword evidence="1 8" id="KW-0808">Transferase</keyword>
<protein>
    <recommendedName>
        <fullName evidence="7 8">Ribulokinase</fullName>
        <ecNumber evidence="7 8">2.7.1.16</ecNumber>
    </recommendedName>
</protein>
<evidence type="ECO:0000256" key="2">
    <source>
        <dbReference type="ARBA" id="ARBA00022741"/>
    </source>
</evidence>
<keyword evidence="5 8" id="KW-0054">Arabinose catabolism</keyword>
<dbReference type="Gene3D" id="3.30.420.40">
    <property type="match status" value="1"/>
</dbReference>
<dbReference type="NCBIfam" id="NF003154">
    <property type="entry name" value="PRK04123.1"/>
    <property type="match status" value="1"/>
</dbReference>
<proteinExistence type="inferred from homology"/>
<dbReference type="EC" id="2.7.1.16" evidence="7 8"/>
<dbReference type="EMBL" id="BAABDK010000035">
    <property type="protein sequence ID" value="GAA4055769.1"/>
    <property type="molecule type" value="Genomic_DNA"/>
</dbReference>
<dbReference type="InterPro" id="IPR018485">
    <property type="entry name" value="FGGY_C"/>
</dbReference>
<evidence type="ECO:0000313" key="13">
    <source>
        <dbReference type="Proteomes" id="UP001501469"/>
    </source>
</evidence>
<dbReference type="Proteomes" id="UP001501469">
    <property type="component" value="Unassembled WGS sequence"/>
</dbReference>
<evidence type="ECO:0000256" key="6">
    <source>
        <dbReference type="ARBA" id="ARBA00023277"/>
    </source>
</evidence>
<evidence type="ECO:0000256" key="4">
    <source>
        <dbReference type="ARBA" id="ARBA00022840"/>
    </source>
</evidence>
<evidence type="ECO:0000256" key="3">
    <source>
        <dbReference type="ARBA" id="ARBA00022777"/>
    </source>
</evidence>
<evidence type="ECO:0000256" key="8">
    <source>
        <dbReference type="RuleBase" id="RU003455"/>
    </source>
</evidence>
<dbReference type="SUPFAM" id="SSF53067">
    <property type="entry name" value="Actin-like ATPase domain"/>
    <property type="match status" value="2"/>
</dbReference>
<keyword evidence="3 8" id="KW-0418">Kinase</keyword>
<organism evidence="12 13">
    <name type="scientific">Hymenobacter glaciei</name>
    <dbReference type="NCBI Taxonomy" id="877209"/>
    <lineage>
        <taxon>Bacteria</taxon>
        <taxon>Pseudomonadati</taxon>
        <taxon>Bacteroidota</taxon>
        <taxon>Cytophagia</taxon>
        <taxon>Cytophagales</taxon>
        <taxon>Hymenobacteraceae</taxon>
        <taxon>Hymenobacter</taxon>
    </lineage>
</organism>
<keyword evidence="2" id="KW-0547">Nucleotide-binding</keyword>
<dbReference type="NCBIfam" id="TIGR01234">
    <property type="entry name" value="L-ribulokinase"/>
    <property type="match status" value="1"/>
</dbReference>
<feature type="region of interest" description="Disordered" evidence="9">
    <location>
        <begin position="573"/>
        <end position="593"/>
    </location>
</feature>
<name>A0ABP7UYU1_9BACT</name>
<evidence type="ECO:0000256" key="1">
    <source>
        <dbReference type="ARBA" id="ARBA00022679"/>
    </source>
</evidence>
<comment type="pathway">
    <text evidence="8">Carbohydrate degradation; L-arabinose degradation via L-ribulose; D-xylulose 5-phosphate from L-arabinose (bacterial route): step 2/3.</text>
</comment>
<dbReference type="Gene3D" id="1.20.58.2240">
    <property type="match status" value="1"/>
</dbReference>
<keyword evidence="6 8" id="KW-0119">Carbohydrate metabolism</keyword>
<evidence type="ECO:0000256" key="5">
    <source>
        <dbReference type="ARBA" id="ARBA00022935"/>
    </source>
</evidence>
<feature type="domain" description="Carbohydrate kinase FGGY N-terminal" evidence="10">
    <location>
        <begin position="21"/>
        <end position="293"/>
    </location>
</feature>
<dbReference type="PANTHER" id="PTHR43435">
    <property type="entry name" value="RIBULOKINASE"/>
    <property type="match status" value="1"/>
</dbReference>